<evidence type="ECO:0000313" key="2">
    <source>
        <dbReference type="EMBL" id="MBD2772662.1"/>
    </source>
</evidence>
<dbReference type="RefSeq" id="WP_190827501.1">
    <property type="nucleotide sequence ID" value="NZ_CAWPPI010000042.1"/>
</dbReference>
<dbReference type="EMBL" id="JACXAE010000042">
    <property type="protein sequence ID" value="MBD2772662.1"/>
    <property type="molecule type" value="Genomic_DNA"/>
</dbReference>
<protein>
    <submittedName>
        <fullName evidence="2">Uncharacterized protein</fullName>
    </submittedName>
</protein>
<feature type="region of interest" description="Disordered" evidence="1">
    <location>
        <begin position="49"/>
        <end position="73"/>
    </location>
</feature>
<dbReference type="Proteomes" id="UP000629098">
    <property type="component" value="Unassembled WGS sequence"/>
</dbReference>
<comment type="caution">
    <text evidence="2">The sequence shown here is derived from an EMBL/GenBank/DDBJ whole genome shotgun (WGS) entry which is preliminary data.</text>
</comment>
<sequence length="169" mass="18617">MKIMSLVKKLRLRQIITVLLVVLTVFITPVFGNSTLQAQADDRLDSSLGRYYKGEPSGGSSGTRVDTTTTHNDNKVVDSAKKSIKETADNVRNTLNTDTVNTPEGKYYKATPDVNATSGGGNILEQVQESLKETAETVTEKLNLNEETPRATKEFLQNPQKEVEKSLNQ</sequence>
<gene>
    <name evidence="2" type="ORF">ICL16_11390</name>
</gene>
<name>A0A8J6XHG2_9CYAN</name>
<feature type="compositionally biased region" description="Polar residues" evidence="1">
    <location>
        <begin position="62"/>
        <end position="71"/>
    </location>
</feature>
<evidence type="ECO:0000256" key="1">
    <source>
        <dbReference type="SAM" id="MobiDB-lite"/>
    </source>
</evidence>
<dbReference type="AlphaFoldDB" id="A0A8J6XHG2"/>
<organism evidence="2 3">
    <name type="scientific">Iningainema tapete BLCC-T55</name>
    <dbReference type="NCBI Taxonomy" id="2748662"/>
    <lineage>
        <taxon>Bacteria</taxon>
        <taxon>Bacillati</taxon>
        <taxon>Cyanobacteriota</taxon>
        <taxon>Cyanophyceae</taxon>
        <taxon>Nostocales</taxon>
        <taxon>Scytonemataceae</taxon>
        <taxon>Iningainema tapete</taxon>
    </lineage>
</organism>
<reference evidence="2" key="1">
    <citation type="submission" date="2020-09" db="EMBL/GenBank/DDBJ databases">
        <title>Iningainema tapete sp. nov. (Scytonemataceae, Cyanobacteria) from greenhouses in central Florida (USA) produces two types of nodularin with biosynthetic potential for microcystin-LR and anabaenopeptins.</title>
        <authorList>
            <person name="Berthold D.E."/>
            <person name="Lefler F.W."/>
            <person name="Huang I.-S."/>
            <person name="Abdulla H."/>
            <person name="Zimba P.V."/>
            <person name="Laughinghouse H.D. IV."/>
        </authorList>
    </citation>
    <scope>NUCLEOTIDE SEQUENCE</scope>
    <source>
        <strain evidence="2">BLCCT55</strain>
    </source>
</reference>
<accession>A0A8J6XHG2</accession>
<keyword evidence="3" id="KW-1185">Reference proteome</keyword>
<proteinExistence type="predicted"/>
<evidence type="ECO:0000313" key="3">
    <source>
        <dbReference type="Proteomes" id="UP000629098"/>
    </source>
</evidence>
<feature type="region of interest" description="Disordered" evidence="1">
    <location>
        <begin position="148"/>
        <end position="169"/>
    </location>
</feature>